<dbReference type="STRING" id="42156.A0A3P6T7S2"/>
<evidence type="ECO:0000256" key="1">
    <source>
        <dbReference type="ARBA" id="ARBA00004370"/>
    </source>
</evidence>
<evidence type="ECO:0000256" key="4">
    <source>
        <dbReference type="ARBA" id="ARBA00023136"/>
    </source>
</evidence>
<feature type="transmembrane region" description="Helical" evidence="5">
    <location>
        <begin position="115"/>
        <end position="138"/>
    </location>
</feature>
<dbReference type="SUPFAM" id="SSF81321">
    <property type="entry name" value="Family A G protein-coupled receptor-like"/>
    <property type="match status" value="1"/>
</dbReference>
<dbReference type="PANTHER" id="PTHR23360:SF37">
    <property type="entry name" value="G-PROTEIN COUPLED RECEPTORS FAMILY 1 PROFILE DOMAIN-CONTAINING PROTEIN"/>
    <property type="match status" value="1"/>
</dbReference>
<keyword evidence="4 5" id="KW-0472">Membrane</keyword>
<sequence>MKILLFMAIFMVPLLILGMFGNLNLIYATWKFKDLQNRNSLLVAIIAVSEMHEWKKAIEIILNRAAMKRVNCYRSIFLYCYSFNMANVAILFLAIDRFIAIRSPIKYRTMRTTPFIVLAVSIGFLYSTAIVIAGFIVVDEQLIEPCEQTLAYSPRLMTAWNCTSVSIAFAVFILNVIDYYLLRNAGKQRELYESDDAAYSRQNQLTNSMLITMVADCSTSLLSSFVLFIVNLLPVSTETIANISAVLCFLLLFNYGNNYYILFWRCRAYRTKFLAVLQAMHCNEKVGVTEKITTVTKTYKWFHQ</sequence>
<feature type="transmembrane region" description="Helical" evidence="5">
    <location>
        <begin position="239"/>
        <end position="262"/>
    </location>
</feature>
<dbReference type="OrthoDB" id="5820127at2759"/>
<dbReference type="EMBL" id="UYRX01000264">
    <property type="protein sequence ID" value="VDK78893.1"/>
    <property type="molecule type" value="Genomic_DNA"/>
</dbReference>
<dbReference type="CDD" id="cd00637">
    <property type="entry name" value="7tm_classA_rhodopsin-like"/>
    <property type="match status" value="1"/>
</dbReference>
<dbReference type="GO" id="GO:0004930">
    <property type="term" value="F:G protein-coupled receptor activity"/>
    <property type="evidence" value="ECO:0007669"/>
    <property type="project" value="InterPro"/>
</dbReference>
<reference evidence="7 8" key="1">
    <citation type="submission" date="2018-08" db="EMBL/GenBank/DDBJ databases">
        <authorList>
            <person name="Laetsch R D."/>
            <person name="Stevens L."/>
            <person name="Kumar S."/>
            <person name="Blaxter L. M."/>
        </authorList>
    </citation>
    <scope>NUCLEOTIDE SEQUENCE [LARGE SCALE GENOMIC DNA]</scope>
</reference>
<name>A0A3P6T7S2_LITSI</name>
<dbReference type="OMA" id="YYWRSTD"/>
<dbReference type="PROSITE" id="PS00237">
    <property type="entry name" value="G_PROTEIN_RECEP_F1_1"/>
    <property type="match status" value="1"/>
</dbReference>
<gene>
    <name evidence="7" type="ORF">NLS_LOCUS4259</name>
</gene>
<dbReference type="Proteomes" id="UP000277928">
    <property type="component" value="Unassembled WGS sequence"/>
</dbReference>
<keyword evidence="8" id="KW-1185">Reference proteome</keyword>
<evidence type="ECO:0000313" key="7">
    <source>
        <dbReference type="EMBL" id="VDK78893.1"/>
    </source>
</evidence>
<accession>A0A3P6T7S2</accession>
<feature type="transmembrane region" description="Helical" evidence="5">
    <location>
        <begin position="7"/>
        <end position="30"/>
    </location>
</feature>
<feature type="transmembrane region" description="Helical" evidence="5">
    <location>
        <begin position="210"/>
        <end position="233"/>
    </location>
</feature>
<protein>
    <recommendedName>
        <fullName evidence="6">G-protein coupled receptors family 1 profile domain-containing protein</fullName>
    </recommendedName>
</protein>
<comment type="subcellular location">
    <subcellularLocation>
        <location evidence="1">Membrane</location>
    </subcellularLocation>
</comment>
<evidence type="ECO:0000256" key="3">
    <source>
        <dbReference type="ARBA" id="ARBA00022989"/>
    </source>
</evidence>
<proteinExistence type="predicted"/>
<feature type="transmembrane region" description="Helical" evidence="5">
    <location>
        <begin position="158"/>
        <end position="182"/>
    </location>
</feature>
<evidence type="ECO:0000313" key="8">
    <source>
        <dbReference type="Proteomes" id="UP000277928"/>
    </source>
</evidence>
<dbReference type="PROSITE" id="PS50262">
    <property type="entry name" value="G_PROTEIN_RECEP_F1_2"/>
    <property type="match status" value="1"/>
</dbReference>
<dbReference type="PANTHER" id="PTHR23360">
    <property type="entry name" value="G-PROTEIN COUPLED RECEPTORS FAMILY 1 PROFILE DOMAIN-CONTAINING PROTEIN-RELATED"/>
    <property type="match status" value="1"/>
</dbReference>
<dbReference type="InterPro" id="IPR019424">
    <property type="entry name" value="7TM_GPCR_Srsx"/>
</dbReference>
<feature type="transmembrane region" description="Helical" evidence="5">
    <location>
        <begin position="76"/>
        <end position="95"/>
    </location>
</feature>
<dbReference type="InterPro" id="IPR017452">
    <property type="entry name" value="GPCR_Rhodpsn_7TM"/>
</dbReference>
<evidence type="ECO:0000259" key="6">
    <source>
        <dbReference type="PROSITE" id="PS50262"/>
    </source>
</evidence>
<keyword evidence="3 5" id="KW-1133">Transmembrane helix</keyword>
<dbReference type="Gene3D" id="1.20.1070.10">
    <property type="entry name" value="Rhodopsin 7-helix transmembrane proteins"/>
    <property type="match status" value="1"/>
</dbReference>
<dbReference type="SMART" id="SM01381">
    <property type="entry name" value="7TM_GPCR_Srsx"/>
    <property type="match status" value="1"/>
</dbReference>
<feature type="domain" description="G-protein coupled receptors family 1 profile" evidence="6">
    <location>
        <begin position="21"/>
        <end position="262"/>
    </location>
</feature>
<dbReference type="Pfam" id="PF10320">
    <property type="entry name" value="7TM_GPCR_Srsx"/>
    <property type="match status" value="1"/>
</dbReference>
<keyword evidence="2 5" id="KW-0812">Transmembrane</keyword>
<dbReference type="AlphaFoldDB" id="A0A3P6T7S2"/>
<organism evidence="7 8">
    <name type="scientific">Litomosoides sigmodontis</name>
    <name type="common">Filarial nematode worm</name>
    <dbReference type="NCBI Taxonomy" id="42156"/>
    <lineage>
        <taxon>Eukaryota</taxon>
        <taxon>Metazoa</taxon>
        <taxon>Ecdysozoa</taxon>
        <taxon>Nematoda</taxon>
        <taxon>Chromadorea</taxon>
        <taxon>Rhabditida</taxon>
        <taxon>Spirurina</taxon>
        <taxon>Spiruromorpha</taxon>
        <taxon>Filarioidea</taxon>
        <taxon>Onchocercidae</taxon>
        <taxon>Litomosoides</taxon>
    </lineage>
</organism>
<evidence type="ECO:0000256" key="5">
    <source>
        <dbReference type="SAM" id="Phobius"/>
    </source>
</evidence>
<dbReference type="InterPro" id="IPR047130">
    <property type="entry name" value="7TM_GPCR_Srsx_nematod"/>
</dbReference>
<dbReference type="InterPro" id="IPR000276">
    <property type="entry name" value="GPCR_Rhodpsn"/>
</dbReference>
<dbReference type="GO" id="GO:0016020">
    <property type="term" value="C:membrane"/>
    <property type="evidence" value="ECO:0007669"/>
    <property type="project" value="UniProtKB-SubCell"/>
</dbReference>
<evidence type="ECO:0000256" key="2">
    <source>
        <dbReference type="ARBA" id="ARBA00022692"/>
    </source>
</evidence>